<accession>A0A0L8BPY5</accession>
<dbReference type="PROSITE" id="PS50977">
    <property type="entry name" value="HTH_TETR_2"/>
    <property type="match status" value="1"/>
</dbReference>
<keyword evidence="2 4" id="KW-0238">DNA-binding</keyword>
<evidence type="ECO:0000256" key="3">
    <source>
        <dbReference type="ARBA" id="ARBA00023163"/>
    </source>
</evidence>
<dbReference type="PATRIC" id="fig|106592.7.peg.2055"/>
<dbReference type="InterPro" id="IPR001647">
    <property type="entry name" value="HTH_TetR"/>
</dbReference>
<dbReference type="OrthoDB" id="5292901at2"/>
<evidence type="ECO:0000256" key="4">
    <source>
        <dbReference type="PROSITE-ProRule" id="PRU00335"/>
    </source>
</evidence>
<feature type="domain" description="HTH tetR-type" evidence="5">
    <location>
        <begin position="10"/>
        <end position="70"/>
    </location>
</feature>
<keyword evidence="1" id="KW-0805">Transcription regulation</keyword>
<dbReference type="Proteomes" id="UP000037425">
    <property type="component" value="Unassembled WGS sequence"/>
</dbReference>
<evidence type="ECO:0000256" key="1">
    <source>
        <dbReference type="ARBA" id="ARBA00023015"/>
    </source>
</evidence>
<dbReference type="FunFam" id="1.10.10.60:FF:000141">
    <property type="entry name" value="TetR family transcriptional regulator"/>
    <property type="match status" value="1"/>
</dbReference>
<dbReference type="InterPro" id="IPR036271">
    <property type="entry name" value="Tet_transcr_reg_TetR-rel_C_sf"/>
</dbReference>
<feature type="DNA-binding region" description="H-T-H motif" evidence="4">
    <location>
        <begin position="33"/>
        <end position="52"/>
    </location>
</feature>
<dbReference type="EMBL" id="LGAP01000015">
    <property type="protein sequence ID" value="KOF16756.1"/>
    <property type="molecule type" value="Genomic_DNA"/>
</dbReference>
<dbReference type="GO" id="GO:0003700">
    <property type="term" value="F:DNA-binding transcription factor activity"/>
    <property type="evidence" value="ECO:0007669"/>
    <property type="project" value="TreeGrafter"/>
</dbReference>
<evidence type="ECO:0000256" key="2">
    <source>
        <dbReference type="ARBA" id="ARBA00023125"/>
    </source>
</evidence>
<comment type="caution">
    <text evidence="6">The sequence shown here is derived from an EMBL/GenBank/DDBJ whole genome shotgun (WGS) entry which is preliminary data.</text>
</comment>
<dbReference type="InterPro" id="IPR039536">
    <property type="entry name" value="TetR_C_Proteobacteria"/>
</dbReference>
<sequence>MTNPVETRMTRKRQSILAAATELFLQRGFLATNMDEVAAMAGVSKQTVYAHFGTKEALFLDIVTGMTGVAGDELEEQVADPVDGRPIEDFLKDFAEQQLAIVMTPRLMQLRRLVIGEAERFPELGKRLHAKGPRRSIDRLRKALAHYRERGDVEARDLRGAASFFNWLVMGEPVNDAMLLGDQAIPGPDALRAHARESVRIFLSAYGRKQ</sequence>
<dbReference type="Pfam" id="PF00440">
    <property type="entry name" value="TetR_N"/>
    <property type="match status" value="1"/>
</dbReference>
<dbReference type="PANTHER" id="PTHR30055">
    <property type="entry name" value="HTH-TYPE TRANSCRIPTIONAL REGULATOR RUTR"/>
    <property type="match status" value="1"/>
</dbReference>
<protein>
    <submittedName>
        <fullName evidence="6">TetR family transcriptional regulator</fullName>
    </submittedName>
</protein>
<evidence type="ECO:0000313" key="6">
    <source>
        <dbReference type="EMBL" id="KOF16756.1"/>
    </source>
</evidence>
<proteinExistence type="predicted"/>
<dbReference type="SUPFAM" id="SSF48498">
    <property type="entry name" value="Tetracyclin repressor-like, C-terminal domain"/>
    <property type="match status" value="1"/>
</dbReference>
<keyword evidence="3" id="KW-0804">Transcription</keyword>
<name>A0A0L8BPY5_ENSAD</name>
<dbReference type="SUPFAM" id="SSF46689">
    <property type="entry name" value="Homeodomain-like"/>
    <property type="match status" value="1"/>
</dbReference>
<organism evidence="6">
    <name type="scientific">Ensifer adhaerens</name>
    <name type="common">Sinorhizobium morelense</name>
    <dbReference type="NCBI Taxonomy" id="106592"/>
    <lineage>
        <taxon>Bacteria</taxon>
        <taxon>Pseudomonadati</taxon>
        <taxon>Pseudomonadota</taxon>
        <taxon>Alphaproteobacteria</taxon>
        <taxon>Hyphomicrobiales</taxon>
        <taxon>Rhizobiaceae</taxon>
        <taxon>Sinorhizobium/Ensifer group</taxon>
        <taxon>Ensifer</taxon>
    </lineage>
</organism>
<reference evidence="6" key="2">
    <citation type="journal article" date="2017" name="J Genomics">
        <title>Genomic characterization of eight Ensifer strains isolated from pristine caves and a whole genome phylogeny of Ensifer (Sinorhizobium).</title>
        <authorList>
            <person name="Kumar H."/>
            <person name="Gan H."/>
            <person name="Tan M."/>
            <person name="Eng W."/>
            <person name="Barton H."/>
            <person name="Hudson A."/>
            <person name="Savka M."/>
        </authorList>
    </citation>
    <scope>NUCLEOTIDE SEQUENCE</scope>
    <source>
        <strain evidence="6">SD006</strain>
    </source>
</reference>
<evidence type="ECO:0000259" key="5">
    <source>
        <dbReference type="PROSITE" id="PS50977"/>
    </source>
</evidence>
<gene>
    <name evidence="6" type="ORF">AC244_21070</name>
</gene>
<dbReference type="PANTHER" id="PTHR30055:SF146">
    <property type="entry name" value="HTH-TYPE TRANSCRIPTIONAL DUAL REGULATOR CECR"/>
    <property type="match status" value="1"/>
</dbReference>
<dbReference type="GO" id="GO:0000976">
    <property type="term" value="F:transcription cis-regulatory region binding"/>
    <property type="evidence" value="ECO:0007669"/>
    <property type="project" value="TreeGrafter"/>
</dbReference>
<reference evidence="6" key="1">
    <citation type="submission" date="2015-07" db="EMBL/GenBank/DDBJ databases">
        <authorList>
            <person name="Eng W.W.H."/>
            <person name="Gan H.M."/>
            <person name="Barton H.A."/>
            <person name="Savka M.A."/>
        </authorList>
    </citation>
    <scope>NUCLEOTIDE SEQUENCE</scope>
    <source>
        <strain evidence="6">SD006</strain>
    </source>
</reference>
<dbReference type="Pfam" id="PF14246">
    <property type="entry name" value="TetR_C_7"/>
    <property type="match status" value="1"/>
</dbReference>
<dbReference type="InterPro" id="IPR009057">
    <property type="entry name" value="Homeodomain-like_sf"/>
</dbReference>
<dbReference type="PRINTS" id="PR00455">
    <property type="entry name" value="HTHTETR"/>
</dbReference>
<dbReference type="AlphaFoldDB" id="A0A0L8BPY5"/>
<dbReference type="InterPro" id="IPR050109">
    <property type="entry name" value="HTH-type_TetR-like_transc_reg"/>
</dbReference>
<dbReference type="Gene3D" id="1.10.357.10">
    <property type="entry name" value="Tetracycline Repressor, domain 2"/>
    <property type="match status" value="1"/>
</dbReference>